<organism evidence="3 4">
    <name type="scientific">Pseudomonas tructae</name>
    <dbReference type="NCBI Taxonomy" id="2518644"/>
    <lineage>
        <taxon>Bacteria</taxon>
        <taxon>Pseudomonadati</taxon>
        <taxon>Pseudomonadota</taxon>
        <taxon>Gammaproteobacteria</taxon>
        <taxon>Pseudomonadales</taxon>
        <taxon>Pseudomonadaceae</taxon>
        <taxon>Pseudomonas</taxon>
    </lineage>
</organism>
<evidence type="ECO:0000256" key="1">
    <source>
        <dbReference type="SAM" id="MobiDB-lite"/>
    </source>
</evidence>
<proteinExistence type="predicted"/>
<evidence type="ECO:0008006" key="5">
    <source>
        <dbReference type="Google" id="ProtNLM"/>
    </source>
</evidence>
<evidence type="ECO:0000256" key="2">
    <source>
        <dbReference type="SAM" id="SignalP"/>
    </source>
</evidence>
<feature type="region of interest" description="Disordered" evidence="1">
    <location>
        <begin position="30"/>
        <end position="56"/>
    </location>
</feature>
<name>A0A411ME35_9PSED</name>
<evidence type="ECO:0000313" key="3">
    <source>
        <dbReference type="EMBL" id="QBF24939.1"/>
    </source>
</evidence>
<gene>
    <name evidence="3" type="ORF">EXN22_04225</name>
</gene>
<dbReference type="KEGG" id="ptk:EXN22_04225"/>
<dbReference type="EMBL" id="CP035952">
    <property type="protein sequence ID" value="QBF24939.1"/>
    <property type="molecule type" value="Genomic_DNA"/>
</dbReference>
<accession>A0A411ME35</accession>
<evidence type="ECO:0000313" key="4">
    <source>
        <dbReference type="Proteomes" id="UP000291130"/>
    </source>
</evidence>
<dbReference type="AlphaFoldDB" id="A0A411ME35"/>
<sequence length="120" mass="12785">MKRQLLLSLSLSILAANAFAVPAAEQALTAESRSSSSSTVISQPLNPLAEGGSDRLLERNNRVAEGGADRLNDRVKVAEGGSDRVKQYFKVAEGGSDRLNARFQVAEGGSDRLIENQRAS</sequence>
<dbReference type="RefSeq" id="WP_130262894.1">
    <property type="nucleotide sequence ID" value="NZ_CP035952.1"/>
</dbReference>
<dbReference type="Proteomes" id="UP000291130">
    <property type="component" value="Chromosome"/>
</dbReference>
<protein>
    <recommendedName>
        <fullName evidence="5">Phage infection protein</fullName>
    </recommendedName>
</protein>
<dbReference type="OrthoDB" id="7026156at2"/>
<feature type="chain" id="PRO_5019281629" description="Phage infection protein" evidence="2">
    <location>
        <begin position="21"/>
        <end position="120"/>
    </location>
</feature>
<reference evidence="3 4" key="1">
    <citation type="submission" date="2019-02" db="EMBL/GenBank/DDBJ databases">
        <title>Complete genome sequence of Pseudomonas sp. SNU WT1 isolated from rainbow trout.</title>
        <authorList>
            <person name="Oh W.T."/>
            <person name="Park S.C."/>
        </authorList>
    </citation>
    <scope>NUCLEOTIDE SEQUENCE [LARGE SCALE GENOMIC DNA]</scope>
    <source>
        <strain evidence="3 4">SNU WT1</strain>
    </source>
</reference>
<keyword evidence="4" id="KW-1185">Reference proteome</keyword>
<feature type="signal peptide" evidence="2">
    <location>
        <begin position="1"/>
        <end position="20"/>
    </location>
</feature>
<keyword evidence="2" id="KW-0732">Signal</keyword>